<sequence length="102" mass="11492">MLQRLVVGHKRYGEQLIWDAELVQWGSPPSPPQLHADQPSPQVATNHVSQRFDPKLVHHLCSRQYASFALGSAYKTAGTFPCAKTATPTQLRCTLYEQLNIY</sequence>
<dbReference type="AlphaFoldDB" id="A0A5B0NGZ2"/>
<evidence type="ECO:0000313" key="1">
    <source>
        <dbReference type="EMBL" id="KAA1088497.1"/>
    </source>
</evidence>
<reference evidence="3 4" key="1">
    <citation type="submission" date="2019-05" db="EMBL/GenBank/DDBJ databases">
        <title>Emergence of the Ug99 lineage of the wheat stem rust pathogen through somatic hybridization.</title>
        <authorList>
            <person name="Li F."/>
            <person name="Upadhyaya N.M."/>
            <person name="Sperschneider J."/>
            <person name="Matny O."/>
            <person name="Nguyen-Phuc H."/>
            <person name="Mago R."/>
            <person name="Raley C."/>
            <person name="Miller M.E."/>
            <person name="Silverstein K.A.T."/>
            <person name="Henningsen E."/>
            <person name="Hirsch C.D."/>
            <person name="Visser B."/>
            <person name="Pretorius Z.A."/>
            <person name="Steffenson B.J."/>
            <person name="Schwessinger B."/>
            <person name="Dodds P.N."/>
            <person name="Figueroa M."/>
        </authorList>
    </citation>
    <scope>NUCLEOTIDE SEQUENCE [LARGE SCALE GENOMIC DNA]</scope>
    <source>
        <strain evidence="2">21-0</strain>
        <strain evidence="1 4">Ug99</strain>
    </source>
</reference>
<proteinExistence type="predicted"/>
<evidence type="ECO:0000313" key="2">
    <source>
        <dbReference type="EMBL" id="KAA1105492.1"/>
    </source>
</evidence>
<evidence type="ECO:0000313" key="3">
    <source>
        <dbReference type="Proteomes" id="UP000324748"/>
    </source>
</evidence>
<comment type="caution">
    <text evidence="1">The sequence shown here is derived from an EMBL/GenBank/DDBJ whole genome shotgun (WGS) entry which is preliminary data.</text>
</comment>
<dbReference type="EMBL" id="VDEP01000406">
    <property type="protein sequence ID" value="KAA1088497.1"/>
    <property type="molecule type" value="Genomic_DNA"/>
</dbReference>
<organism evidence="1 4">
    <name type="scientific">Puccinia graminis f. sp. tritici</name>
    <dbReference type="NCBI Taxonomy" id="56615"/>
    <lineage>
        <taxon>Eukaryota</taxon>
        <taxon>Fungi</taxon>
        <taxon>Dikarya</taxon>
        <taxon>Basidiomycota</taxon>
        <taxon>Pucciniomycotina</taxon>
        <taxon>Pucciniomycetes</taxon>
        <taxon>Pucciniales</taxon>
        <taxon>Pucciniaceae</taxon>
        <taxon>Puccinia</taxon>
    </lineage>
</organism>
<gene>
    <name evidence="2" type="ORF">PGT21_009012</name>
    <name evidence="1" type="ORF">PGTUg99_031157</name>
</gene>
<protein>
    <submittedName>
        <fullName evidence="1">Uncharacterized protein</fullName>
    </submittedName>
</protein>
<keyword evidence="3" id="KW-1185">Reference proteome</keyword>
<evidence type="ECO:0000313" key="4">
    <source>
        <dbReference type="Proteomes" id="UP000325313"/>
    </source>
</evidence>
<dbReference type="Proteomes" id="UP000324748">
    <property type="component" value="Unassembled WGS sequence"/>
</dbReference>
<dbReference type="EMBL" id="VSWC01000040">
    <property type="protein sequence ID" value="KAA1105492.1"/>
    <property type="molecule type" value="Genomic_DNA"/>
</dbReference>
<name>A0A5B0NGZ2_PUCGR</name>
<accession>A0A5B0NGZ2</accession>
<dbReference type="Proteomes" id="UP000325313">
    <property type="component" value="Unassembled WGS sequence"/>
</dbReference>